<gene>
    <name evidence="2" type="ORF">R1sor_026580</name>
</gene>
<sequence length="93" mass="10341">MSKAKKPFDTEAQSGSPDLTFEELQELLDQSSCQTQPDIPVSIEELCFGQTQPDIPASKGGSQAEKRVKEDKGIKRKRTSAFWMKSDAQMQCS</sequence>
<evidence type="ECO:0000313" key="3">
    <source>
        <dbReference type="Proteomes" id="UP001633002"/>
    </source>
</evidence>
<dbReference type="AlphaFoldDB" id="A0ABD3GDH2"/>
<dbReference type="Proteomes" id="UP001633002">
    <property type="component" value="Unassembled WGS sequence"/>
</dbReference>
<feature type="compositionally biased region" description="Basic and acidic residues" evidence="1">
    <location>
        <begin position="64"/>
        <end position="73"/>
    </location>
</feature>
<comment type="caution">
    <text evidence="2">The sequence shown here is derived from an EMBL/GenBank/DDBJ whole genome shotgun (WGS) entry which is preliminary data.</text>
</comment>
<keyword evidence="3" id="KW-1185">Reference proteome</keyword>
<reference evidence="2 3" key="1">
    <citation type="submission" date="2024-09" db="EMBL/GenBank/DDBJ databases">
        <title>Chromosome-scale assembly of Riccia sorocarpa.</title>
        <authorList>
            <person name="Paukszto L."/>
        </authorList>
    </citation>
    <scope>NUCLEOTIDE SEQUENCE [LARGE SCALE GENOMIC DNA]</scope>
    <source>
        <strain evidence="2">LP-2024</strain>
        <tissue evidence="2">Aerial parts of the thallus</tissue>
    </source>
</reference>
<evidence type="ECO:0000313" key="2">
    <source>
        <dbReference type="EMBL" id="KAL3676632.1"/>
    </source>
</evidence>
<protein>
    <submittedName>
        <fullName evidence="2">Uncharacterized protein</fullName>
    </submittedName>
</protein>
<organism evidence="2 3">
    <name type="scientific">Riccia sorocarpa</name>
    <dbReference type="NCBI Taxonomy" id="122646"/>
    <lineage>
        <taxon>Eukaryota</taxon>
        <taxon>Viridiplantae</taxon>
        <taxon>Streptophyta</taxon>
        <taxon>Embryophyta</taxon>
        <taxon>Marchantiophyta</taxon>
        <taxon>Marchantiopsida</taxon>
        <taxon>Marchantiidae</taxon>
        <taxon>Marchantiales</taxon>
        <taxon>Ricciaceae</taxon>
        <taxon>Riccia</taxon>
    </lineage>
</organism>
<evidence type="ECO:0000256" key="1">
    <source>
        <dbReference type="SAM" id="MobiDB-lite"/>
    </source>
</evidence>
<feature type="region of interest" description="Disordered" evidence="1">
    <location>
        <begin position="52"/>
        <end position="80"/>
    </location>
</feature>
<name>A0ABD3GDH2_9MARC</name>
<proteinExistence type="predicted"/>
<accession>A0ABD3GDH2</accession>
<dbReference type="EMBL" id="JBJQOH010000008">
    <property type="protein sequence ID" value="KAL3676632.1"/>
    <property type="molecule type" value="Genomic_DNA"/>
</dbReference>